<dbReference type="RefSeq" id="WP_207444957.1">
    <property type="nucleotide sequence ID" value="NZ_CP061091.1"/>
</dbReference>
<evidence type="ECO:0000313" key="3">
    <source>
        <dbReference type="Proteomes" id="UP001518990"/>
    </source>
</evidence>
<dbReference type="EMBL" id="JACTNF010000001">
    <property type="protein sequence ID" value="MBO1073357.1"/>
    <property type="molecule type" value="Genomic_DNA"/>
</dbReference>
<name>A0ABS3K7C3_9PROT</name>
<keyword evidence="1" id="KW-0812">Transmembrane</keyword>
<feature type="transmembrane region" description="Helical" evidence="1">
    <location>
        <begin position="32"/>
        <end position="51"/>
    </location>
</feature>
<evidence type="ECO:0000256" key="1">
    <source>
        <dbReference type="SAM" id="Phobius"/>
    </source>
</evidence>
<protein>
    <submittedName>
        <fullName evidence="2">Uncharacterized protein</fullName>
    </submittedName>
</protein>
<keyword evidence="1" id="KW-0472">Membrane</keyword>
<accession>A0ABS3K7C3</accession>
<comment type="caution">
    <text evidence="2">The sequence shown here is derived from an EMBL/GenBank/DDBJ whole genome shotgun (WGS) entry which is preliminary data.</text>
</comment>
<evidence type="ECO:0000313" key="2">
    <source>
        <dbReference type="EMBL" id="MBO1073357.1"/>
    </source>
</evidence>
<dbReference type="Proteomes" id="UP001518990">
    <property type="component" value="Unassembled WGS sequence"/>
</dbReference>
<reference evidence="2 3" key="1">
    <citation type="submission" date="2020-09" db="EMBL/GenBank/DDBJ databases">
        <title>Roseomonas.</title>
        <authorList>
            <person name="Zhu W."/>
        </authorList>
    </citation>
    <scope>NUCLEOTIDE SEQUENCE [LARGE SCALE GENOMIC DNA]</scope>
    <source>
        <strain evidence="2 3">1311</strain>
    </source>
</reference>
<sequence>MGLIVRLILILGGSLASLLVARESANFPIVQAMFGILAVVILVLGVVLLRWRR</sequence>
<keyword evidence="3" id="KW-1185">Reference proteome</keyword>
<keyword evidence="1" id="KW-1133">Transmembrane helix</keyword>
<proteinExistence type="predicted"/>
<organism evidence="2 3">
    <name type="scientific">Roseomonas marmotae</name>
    <dbReference type="NCBI Taxonomy" id="2768161"/>
    <lineage>
        <taxon>Bacteria</taxon>
        <taxon>Pseudomonadati</taxon>
        <taxon>Pseudomonadota</taxon>
        <taxon>Alphaproteobacteria</taxon>
        <taxon>Acetobacterales</taxon>
        <taxon>Roseomonadaceae</taxon>
        <taxon>Roseomonas</taxon>
    </lineage>
</organism>
<gene>
    <name evidence="2" type="ORF">IAI60_01895</name>
</gene>